<gene>
    <name evidence="1" type="ORF">T07_8145</name>
</gene>
<dbReference type="Proteomes" id="UP000054630">
    <property type="component" value="Unassembled WGS sequence"/>
</dbReference>
<accession>A0A0V0RW33</accession>
<evidence type="ECO:0000313" key="1">
    <source>
        <dbReference type="EMBL" id="KRX18453.1"/>
    </source>
</evidence>
<proteinExistence type="predicted"/>
<comment type="caution">
    <text evidence="1">The sequence shown here is derived from an EMBL/GenBank/DDBJ whole genome shotgun (WGS) entry which is preliminary data.</text>
</comment>
<keyword evidence="2" id="KW-1185">Reference proteome</keyword>
<dbReference type="EMBL" id="JYDL01000072">
    <property type="protein sequence ID" value="KRX18453.1"/>
    <property type="molecule type" value="Genomic_DNA"/>
</dbReference>
<protein>
    <submittedName>
        <fullName evidence="1">Uncharacterized protein</fullName>
    </submittedName>
</protein>
<reference evidence="1 2" key="1">
    <citation type="submission" date="2015-01" db="EMBL/GenBank/DDBJ databases">
        <title>Evolution of Trichinella species and genotypes.</title>
        <authorList>
            <person name="Korhonen P.K."/>
            <person name="Edoardo P."/>
            <person name="Giuseppe L.R."/>
            <person name="Gasser R.B."/>
        </authorList>
    </citation>
    <scope>NUCLEOTIDE SEQUENCE [LARGE SCALE GENOMIC DNA]</scope>
    <source>
        <strain evidence="1">ISS37</strain>
    </source>
</reference>
<organism evidence="1 2">
    <name type="scientific">Trichinella nelsoni</name>
    <dbReference type="NCBI Taxonomy" id="6336"/>
    <lineage>
        <taxon>Eukaryota</taxon>
        <taxon>Metazoa</taxon>
        <taxon>Ecdysozoa</taxon>
        <taxon>Nematoda</taxon>
        <taxon>Enoplea</taxon>
        <taxon>Dorylaimia</taxon>
        <taxon>Trichinellida</taxon>
        <taxon>Trichinellidae</taxon>
        <taxon>Trichinella</taxon>
    </lineage>
</organism>
<dbReference type="OrthoDB" id="10430626at2759"/>
<sequence>MTQILYTSTHQLALLWLDLQRHGLQAVEHLDQSFQMFLLCPPVDDNVVWVHQADLECQPPQSVFHHPLDIGMTQAE</sequence>
<name>A0A0V0RW33_9BILA</name>
<evidence type="ECO:0000313" key="2">
    <source>
        <dbReference type="Proteomes" id="UP000054630"/>
    </source>
</evidence>
<dbReference type="AlphaFoldDB" id="A0A0V0RW33"/>